<sequence length="165" mass="17850">MLIRPVSRPDLDSVSALTPTRDVAEVRLQAAERGAEDMLVAVVDGVVGAVSVRWQHGCDTPNPWLYGLAVLAPARRHGIGRALVAAAEAACTARGVHTISLDVDTDNLGAIAFYRKLGYESVRPHEHRWRSFDPRTGAVTGEGTASTWIMRADLGRRAVTSSRRP</sequence>
<dbReference type="PROSITE" id="PS51186">
    <property type="entry name" value="GNAT"/>
    <property type="match status" value="1"/>
</dbReference>
<dbReference type="InterPro" id="IPR000182">
    <property type="entry name" value="GNAT_dom"/>
</dbReference>
<protein>
    <recommendedName>
        <fullName evidence="3">N-acetyltransferase domain-containing protein</fullName>
    </recommendedName>
</protein>
<dbReference type="Gene3D" id="3.40.630.30">
    <property type="match status" value="1"/>
</dbReference>
<comment type="caution">
    <text evidence="4">The sequence shown here is derived from an EMBL/GenBank/DDBJ whole genome shotgun (WGS) entry which is preliminary data.</text>
</comment>
<reference evidence="4 5" key="2">
    <citation type="submission" date="2020-03" db="EMBL/GenBank/DDBJ databases">
        <authorList>
            <person name="Ichikawa N."/>
            <person name="Kimura A."/>
            <person name="Kitahashi Y."/>
            <person name="Uohara A."/>
        </authorList>
    </citation>
    <scope>NUCLEOTIDE SEQUENCE [LARGE SCALE GENOMIC DNA]</scope>
    <source>
        <strain evidence="4 5">NBRC 108638</strain>
    </source>
</reference>
<dbReference type="PANTHER" id="PTHR42919:SF8">
    <property type="entry name" value="N-ALPHA-ACETYLTRANSFERASE 50"/>
    <property type="match status" value="1"/>
</dbReference>
<dbReference type="EMBL" id="BLPG01000001">
    <property type="protein sequence ID" value="GFJ95147.1"/>
    <property type="molecule type" value="Genomic_DNA"/>
</dbReference>
<dbReference type="InterPro" id="IPR051556">
    <property type="entry name" value="N-term/lysine_N-AcTrnsfr"/>
</dbReference>
<keyword evidence="2" id="KW-0012">Acyltransferase</keyword>
<dbReference type="GO" id="GO:0016747">
    <property type="term" value="F:acyltransferase activity, transferring groups other than amino-acyl groups"/>
    <property type="evidence" value="ECO:0007669"/>
    <property type="project" value="InterPro"/>
</dbReference>
<keyword evidence="5" id="KW-1185">Reference proteome</keyword>
<dbReference type="RefSeq" id="WP_345539254.1">
    <property type="nucleotide sequence ID" value="NZ_BAABJB010000022.1"/>
</dbReference>
<keyword evidence="1" id="KW-0808">Transferase</keyword>
<proteinExistence type="predicted"/>
<dbReference type="SUPFAM" id="SSF55729">
    <property type="entry name" value="Acyl-CoA N-acyltransferases (Nat)"/>
    <property type="match status" value="1"/>
</dbReference>
<feature type="domain" description="N-acetyltransferase" evidence="3">
    <location>
        <begin position="1"/>
        <end position="155"/>
    </location>
</feature>
<gene>
    <name evidence="4" type="ORF">Prum_087890</name>
</gene>
<dbReference type="InterPro" id="IPR016181">
    <property type="entry name" value="Acyl_CoA_acyltransferase"/>
</dbReference>
<dbReference type="Pfam" id="PF00583">
    <property type="entry name" value="Acetyltransf_1"/>
    <property type="match status" value="1"/>
</dbReference>
<evidence type="ECO:0000256" key="1">
    <source>
        <dbReference type="ARBA" id="ARBA00022679"/>
    </source>
</evidence>
<reference evidence="4 5" key="1">
    <citation type="submission" date="2020-03" db="EMBL/GenBank/DDBJ databases">
        <title>Whole genome shotgun sequence of Phytohabitans rumicis NBRC 108638.</title>
        <authorList>
            <person name="Komaki H."/>
            <person name="Tamura T."/>
        </authorList>
    </citation>
    <scope>NUCLEOTIDE SEQUENCE [LARGE SCALE GENOMIC DNA]</scope>
    <source>
        <strain evidence="4 5">NBRC 108638</strain>
    </source>
</reference>
<evidence type="ECO:0000256" key="2">
    <source>
        <dbReference type="ARBA" id="ARBA00023315"/>
    </source>
</evidence>
<dbReference type="PANTHER" id="PTHR42919">
    <property type="entry name" value="N-ALPHA-ACETYLTRANSFERASE"/>
    <property type="match status" value="1"/>
</dbReference>
<dbReference type="Proteomes" id="UP000482960">
    <property type="component" value="Unassembled WGS sequence"/>
</dbReference>
<evidence type="ECO:0000313" key="4">
    <source>
        <dbReference type="EMBL" id="GFJ95147.1"/>
    </source>
</evidence>
<dbReference type="AlphaFoldDB" id="A0A6V8LM25"/>
<organism evidence="4 5">
    <name type="scientific">Phytohabitans rumicis</name>
    <dbReference type="NCBI Taxonomy" id="1076125"/>
    <lineage>
        <taxon>Bacteria</taxon>
        <taxon>Bacillati</taxon>
        <taxon>Actinomycetota</taxon>
        <taxon>Actinomycetes</taxon>
        <taxon>Micromonosporales</taxon>
        <taxon>Micromonosporaceae</taxon>
    </lineage>
</organism>
<name>A0A6V8LM25_9ACTN</name>
<accession>A0A6V8LM25</accession>
<evidence type="ECO:0000313" key="5">
    <source>
        <dbReference type="Proteomes" id="UP000482960"/>
    </source>
</evidence>
<evidence type="ECO:0000259" key="3">
    <source>
        <dbReference type="PROSITE" id="PS51186"/>
    </source>
</evidence>